<sequence length="19" mass="2279">MLMLLARKIQLDLKTILHK</sequence>
<evidence type="ECO:0000313" key="1">
    <source>
        <dbReference type="EMBL" id="JAD44862.1"/>
    </source>
</evidence>
<protein>
    <submittedName>
        <fullName evidence="1">Uncharacterized protein</fullName>
    </submittedName>
</protein>
<name>A0A0A9Q1T3_ARUDO</name>
<accession>A0A0A9Q1T3</accession>
<reference evidence="1" key="1">
    <citation type="submission" date="2014-09" db="EMBL/GenBank/DDBJ databases">
        <authorList>
            <person name="Magalhaes I.L.F."/>
            <person name="Oliveira U."/>
            <person name="Santos F.R."/>
            <person name="Vidigal T.H.D.A."/>
            <person name="Brescovit A.D."/>
            <person name="Santos A.J."/>
        </authorList>
    </citation>
    <scope>NUCLEOTIDE SEQUENCE</scope>
    <source>
        <tissue evidence="1">Shoot tissue taken approximately 20 cm above the soil surface</tissue>
    </source>
</reference>
<organism evidence="1">
    <name type="scientific">Arundo donax</name>
    <name type="common">Giant reed</name>
    <name type="synonym">Donax arundinaceus</name>
    <dbReference type="NCBI Taxonomy" id="35708"/>
    <lineage>
        <taxon>Eukaryota</taxon>
        <taxon>Viridiplantae</taxon>
        <taxon>Streptophyta</taxon>
        <taxon>Embryophyta</taxon>
        <taxon>Tracheophyta</taxon>
        <taxon>Spermatophyta</taxon>
        <taxon>Magnoliopsida</taxon>
        <taxon>Liliopsida</taxon>
        <taxon>Poales</taxon>
        <taxon>Poaceae</taxon>
        <taxon>PACMAD clade</taxon>
        <taxon>Arundinoideae</taxon>
        <taxon>Arundineae</taxon>
        <taxon>Arundo</taxon>
    </lineage>
</organism>
<proteinExistence type="predicted"/>
<dbReference type="AlphaFoldDB" id="A0A0A9Q1T3"/>
<dbReference type="EMBL" id="GBRH01253033">
    <property type="protein sequence ID" value="JAD44862.1"/>
    <property type="molecule type" value="Transcribed_RNA"/>
</dbReference>
<reference evidence="1" key="2">
    <citation type="journal article" date="2015" name="Data Brief">
        <title>Shoot transcriptome of the giant reed, Arundo donax.</title>
        <authorList>
            <person name="Barrero R.A."/>
            <person name="Guerrero F.D."/>
            <person name="Moolhuijzen P."/>
            <person name="Goolsby J.A."/>
            <person name="Tidwell J."/>
            <person name="Bellgard S.E."/>
            <person name="Bellgard M.I."/>
        </authorList>
    </citation>
    <scope>NUCLEOTIDE SEQUENCE</scope>
    <source>
        <tissue evidence="1">Shoot tissue taken approximately 20 cm above the soil surface</tissue>
    </source>
</reference>